<feature type="region of interest" description="Disordered" evidence="2">
    <location>
        <begin position="664"/>
        <end position="687"/>
    </location>
</feature>
<dbReference type="PATRIC" id="fig|45067.4.peg.392"/>
<gene>
    <name evidence="4" type="primary">lidA_1</name>
    <name evidence="4" type="ORF">Llan_0372</name>
</gene>
<evidence type="ECO:0000256" key="2">
    <source>
        <dbReference type="SAM" id="MobiDB-lite"/>
    </source>
</evidence>
<feature type="compositionally biased region" description="Low complexity" evidence="2">
    <location>
        <begin position="574"/>
        <end position="585"/>
    </location>
</feature>
<evidence type="ECO:0000313" key="4">
    <source>
        <dbReference type="EMBL" id="KTD24810.1"/>
    </source>
</evidence>
<dbReference type="AlphaFoldDB" id="A0A0W0VXQ3"/>
<comment type="caution">
    <text evidence="4">The sequence shown here is derived from an EMBL/GenBank/DDBJ whole genome shotgun (WGS) entry which is preliminary data.</text>
</comment>
<feature type="compositionally biased region" description="Basic and acidic residues" evidence="2">
    <location>
        <begin position="187"/>
        <end position="204"/>
    </location>
</feature>
<protein>
    <submittedName>
        <fullName evidence="4">Dot/Icm system substrate protein LidA</fullName>
    </submittedName>
</protein>
<dbReference type="Gene3D" id="6.10.140.2010">
    <property type="match status" value="1"/>
</dbReference>
<dbReference type="Gene3D" id="3.30.450.390">
    <property type="match status" value="1"/>
</dbReference>
<feature type="compositionally biased region" description="Polar residues" evidence="2">
    <location>
        <begin position="554"/>
        <end position="573"/>
    </location>
</feature>
<evidence type="ECO:0000256" key="1">
    <source>
        <dbReference type="SAM" id="Coils"/>
    </source>
</evidence>
<dbReference type="OrthoDB" id="5653092at2"/>
<dbReference type="InterPro" id="IPR041463">
    <property type="entry name" value="LidA_long_CC"/>
</dbReference>
<feature type="domain" description="LidA long coiled-coil" evidence="3">
    <location>
        <begin position="348"/>
        <end position="535"/>
    </location>
</feature>
<dbReference type="STRING" id="45067.Llan_0372"/>
<dbReference type="eggNOG" id="COG1196">
    <property type="taxonomic scope" value="Bacteria"/>
</dbReference>
<feature type="region of interest" description="Disordered" evidence="2">
    <location>
        <begin position="187"/>
        <end position="215"/>
    </location>
</feature>
<dbReference type="EMBL" id="LNYI01000008">
    <property type="protein sequence ID" value="KTD24810.1"/>
    <property type="molecule type" value="Genomic_DNA"/>
</dbReference>
<name>A0A0W0VXQ3_9GAMM</name>
<reference evidence="4 5" key="1">
    <citation type="submission" date="2015-11" db="EMBL/GenBank/DDBJ databases">
        <title>Genomic analysis of 38 Legionella species identifies large and diverse effector repertoires.</title>
        <authorList>
            <person name="Burstein D."/>
            <person name="Amaro F."/>
            <person name="Zusman T."/>
            <person name="Lifshitz Z."/>
            <person name="Cohen O."/>
            <person name="Gilbert J.A."/>
            <person name="Pupko T."/>
            <person name="Shuman H.A."/>
            <person name="Segal G."/>
        </authorList>
    </citation>
    <scope>NUCLEOTIDE SEQUENCE [LARGE SCALE GENOMIC DNA]</scope>
    <source>
        <strain evidence="4 5">ATCC 49751</strain>
    </source>
</reference>
<dbReference type="Pfam" id="PF18641">
    <property type="entry name" value="LidA_Long_CC"/>
    <property type="match status" value="1"/>
</dbReference>
<feature type="region of interest" description="Disordered" evidence="2">
    <location>
        <begin position="1"/>
        <end position="25"/>
    </location>
</feature>
<evidence type="ECO:0000313" key="5">
    <source>
        <dbReference type="Proteomes" id="UP000054869"/>
    </source>
</evidence>
<feature type="coiled-coil region" evidence="1">
    <location>
        <begin position="229"/>
        <end position="263"/>
    </location>
</feature>
<feature type="region of interest" description="Disordered" evidence="2">
    <location>
        <begin position="554"/>
        <end position="585"/>
    </location>
</feature>
<feature type="coiled-coil region" evidence="1">
    <location>
        <begin position="295"/>
        <end position="343"/>
    </location>
</feature>
<proteinExistence type="predicted"/>
<sequence>MANTPKRDHQDVLTRGIPEERTLEKQDVDSFALTTKNKEGVFTHSKREERSLEKQDVDSITLTTKNKEEITLTSSQLEQWFANLEARKLEHPKSKHAHKSSTPEPHSHDLATQYLSRYGLKTAKDVITFLKSPAGHAIIALIGEKLAEIASINKAIRQELLDHETRKHRALAALLLGLLYRKEAQARARHEAEEKQSKKLHDAQKQSQTSSGQSSAEAAKAYAAYRESIVALEDVLKEKVKASEELEQEMDKLEKQGQAINSRYANFDHSLALLDQFTFLMQPDAMDPQQRVNFLNSLQNEIDSLRAEAQKITEPGPDNEETLKHLLTRIDMLKEQHDFLQSNLDKPPTELLQQRIDGLIKKLEGQAELIGKLIEANNDEQALRLLHEHNAMHVQVEGLRDMLAVMKGEKVLYNDEGQVTSDFTKAAFVLPKEEQGKNLPKEEQGKKLSIVHKNGKYYLLRGHDPKDFESLPEEVKTAAQKNFERARPDIANLKKLVEHNKTLEGKEHKSKKETLTQHTEDMQKDILLITNQILQLQAAQANVSTLMKQTPQVSGIESTTTSPKLTPMPTQGLSKGSSSKPSSDTSAIVKSCKHVLLLMKNNPTPESINLLGNMFKGPDGRIDSPTQEVLASIRVGRPIPQQTMNFLLKNMERLGLDAYRPNVSSIPDPLRQEPSSTAPTPFKTKPY</sequence>
<evidence type="ECO:0000259" key="3">
    <source>
        <dbReference type="Pfam" id="PF18641"/>
    </source>
</evidence>
<dbReference type="RefSeq" id="WP_028372859.1">
    <property type="nucleotide sequence ID" value="NZ_CAAAJD010000008.1"/>
</dbReference>
<keyword evidence="5" id="KW-1185">Reference proteome</keyword>
<keyword evidence="1" id="KW-0175">Coiled coil</keyword>
<feature type="compositionally biased region" description="Low complexity" evidence="2">
    <location>
        <begin position="205"/>
        <end position="215"/>
    </location>
</feature>
<organism evidence="4 5">
    <name type="scientific">Legionella lansingensis</name>
    <dbReference type="NCBI Taxonomy" id="45067"/>
    <lineage>
        <taxon>Bacteria</taxon>
        <taxon>Pseudomonadati</taxon>
        <taxon>Pseudomonadota</taxon>
        <taxon>Gammaproteobacteria</taxon>
        <taxon>Legionellales</taxon>
        <taxon>Legionellaceae</taxon>
        <taxon>Legionella</taxon>
    </lineage>
</organism>
<accession>A0A0W0VXQ3</accession>
<dbReference type="Proteomes" id="UP000054869">
    <property type="component" value="Unassembled WGS sequence"/>
</dbReference>